<evidence type="ECO:0000256" key="1">
    <source>
        <dbReference type="ARBA" id="ARBA00004141"/>
    </source>
</evidence>
<comment type="caution">
    <text evidence="6">The sequence shown here is derived from an EMBL/GenBank/DDBJ whole genome shotgun (WGS) entry which is preliminary data.</text>
</comment>
<evidence type="ECO:0000256" key="4">
    <source>
        <dbReference type="ARBA" id="ARBA00023136"/>
    </source>
</evidence>
<dbReference type="InterPro" id="IPR004254">
    <property type="entry name" value="AdipoR/HlyIII-related"/>
</dbReference>
<dbReference type="VEuPathDB" id="MicrosporidiaDB:EHP00_1867"/>
<dbReference type="OrthoDB" id="529367at2759"/>
<protein>
    <submittedName>
        <fullName evidence="6">Hemolysin-like protein</fullName>
    </submittedName>
</protein>
<feature type="transmembrane region" description="Helical" evidence="5">
    <location>
        <begin position="245"/>
        <end position="266"/>
    </location>
</feature>
<name>A0A1W0E374_9MICR</name>
<dbReference type="STRING" id="646526.A0A1W0E374"/>
<dbReference type="AlphaFoldDB" id="A0A1W0E374"/>
<reference evidence="6 7" key="1">
    <citation type="journal article" date="2017" name="Environ. Microbiol.">
        <title>Decay of the glycolytic pathway and adaptation to intranuclear parasitism within Enterocytozoonidae microsporidia.</title>
        <authorList>
            <person name="Wiredu Boakye D."/>
            <person name="Jaroenlak P."/>
            <person name="Prachumwat A."/>
            <person name="Williams T.A."/>
            <person name="Bateman K.S."/>
            <person name="Itsathitphaisarn O."/>
            <person name="Sritunyalucksana K."/>
            <person name="Paszkiewicz K.H."/>
            <person name="Moore K.A."/>
            <person name="Stentiford G.D."/>
            <person name="Williams B.A."/>
        </authorList>
    </citation>
    <scope>NUCLEOTIDE SEQUENCE [LARGE SCALE GENOMIC DNA]</scope>
    <source>
        <strain evidence="6 7">TH1</strain>
    </source>
</reference>
<evidence type="ECO:0000256" key="2">
    <source>
        <dbReference type="ARBA" id="ARBA00022692"/>
    </source>
</evidence>
<accession>A0A1W0E374</accession>
<dbReference type="Proteomes" id="UP000192758">
    <property type="component" value="Unassembled WGS sequence"/>
</dbReference>
<gene>
    <name evidence="6" type="ORF">EHP00_1867</name>
</gene>
<evidence type="ECO:0000313" key="6">
    <source>
        <dbReference type="EMBL" id="OQS53684.1"/>
    </source>
</evidence>
<keyword evidence="2 5" id="KW-0812">Transmembrane</keyword>
<dbReference type="GO" id="GO:0016020">
    <property type="term" value="C:membrane"/>
    <property type="evidence" value="ECO:0007669"/>
    <property type="project" value="UniProtKB-SubCell"/>
</dbReference>
<organism evidence="6 7">
    <name type="scientific">Ecytonucleospora hepatopenaei</name>
    <dbReference type="NCBI Taxonomy" id="646526"/>
    <lineage>
        <taxon>Eukaryota</taxon>
        <taxon>Fungi</taxon>
        <taxon>Fungi incertae sedis</taxon>
        <taxon>Microsporidia</taxon>
        <taxon>Enterocytozoonidae</taxon>
        <taxon>Ecytonucleospora</taxon>
    </lineage>
</organism>
<keyword evidence="7" id="KW-1185">Reference proteome</keyword>
<feature type="transmembrane region" description="Helical" evidence="5">
    <location>
        <begin position="180"/>
        <end position="199"/>
    </location>
</feature>
<sequence length="274" mass="31531">MKITEIKHVNNRNVTNNTNTSNVTYTDIKNNNNNKTKNIKSNKNISNNFIYNPNDKTIYRGIIHKIAFFIACIVTLATIIVMSVLRYFEWSVMLYCSVQIMQFGCSAMYHLYPVNNDVKKTLRNFDHMAIFFLISGTQTCCVQMLPRKVEGVKTSVFLSLTWALCAIGTLRVFLLKELDLYCILDLCIYLCQGLCILLFKNIFLSFYLFDLVLLFLGGAFYCVGAIIYGIEKPNPYPHVFGFHEIFHVCTLLGNGCFGIAILKSYFIKYYMINQ</sequence>
<proteinExistence type="predicted"/>
<evidence type="ECO:0000313" key="7">
    <source>
        <dbReference type="Proteomes" id="UP000192758"/>
    </source>
</evidence>
<evidence type="ECO:0000256" key="5">
    <source>
        <dbReference type="SAM" id="Phobius"/>
    </source>
</evidence>
<feature type="transmembrane region" description="Helical" evidence="5">
    <location>
        <begin position="157"/>
        <end position="174"/>
    </location>
</feature>
<evidence type="ECO:0000256" key="3">
    <source>
        <dbReference type="ARBA" id="ARBA00022989"/>
    </source>
</evidence>
<comment type="subcellular location">
    <subcellularLocation>
        <location evidence="1">Membrane</location>
        <topology evidence="1">Multi-pass membrane protein</topology>
    </subcellularLocation>
</comment>
<feature type="transmembrane region" description="Helical" evidence="5">
    <location>
        <begin position="92"/>
        <end position="112"/>
    </location>
</feature>
<feature type="transmembrane region" description="Helical" evidence="5">
    <location>
        <begin position="206"/>
        <end position="230"/>
    </location>
</feature>
<keyword evidence="4 5" id="KW-0472">Membrane</keyword>
<dbReference type="Pfam" id="PF03006">
    <property type="entry name" value="HlyIII"/>
    <property type="match status" value="1"/>
</dbReference>
<dbReference type="EMBL" id="MNPJ01000026">
    <property type="protein sequence ID" value="OQS53684.1"/>
    <property type="molecule type" value="Genomic_DNA"/>
</dbReference>
<keyword evidence="3 5" id="KW-1133">Transmembrane helix</keyword>
<feature type="transmembrane region" description="Helical" evidence="5">
    <location>
        <begin position="62"/>
        <end position="85"/>
    </location>
</feature>